<dbReference type="PROSITE" id="PS00137">
    <property type="entry name" value="SUBTILASE_HIS"/>
    <property type="match status" value="1"/>
</dbReference>
<evidence type="ECO:0000259" key="8">
    <source>
        <dbReference type="Pfam" id="PF00082"/>
    </source>
</evidence>
<evidence type="ECO:0000313" key="9">
    <source>
        <dbReference type="EMBL" id="NKX50610.1"/>
    </source>
</evidence>
<reference evidence="9 10" key="1">
    <citation type="submission" date="2020-04" db="EMBL/GenBank/DDBJ databases">
        <authorList>
            <person name="Liu S."/>
        </authorList>
    </citation>
    <scope>NUCLEOTIDE SEQUENCE [LARGE SCALE GENOMIC DNA]</scope>
    <source>
        <strain evidence="9 10">CGMCC 1.15091</strain>
    </source>
</reference>
<dbReference type="InterPro" id="IPR036852">
    <property type="entry name" value="Peptidase_S8/S53_dom_sf"/>
</dbReference>
<dbReference type="PROSITE" id="PS00136">
    <property type="entry name" value="SUBTILASE_ASP"/>
    <property type="match status" value="1"/>
</dbReference>
<evidence type="ECO:0000256" key="3">
    <source>
        <dbReference type="ARBA" id="ARBA00022801"/>
    </source>
</evidence>
<dbReference type="PROSITE" id="PS51892">
    <property type="entry name" value="SUBTILASE"/>
    <property type="match status" value="1"/>
</dbReference>
<dbReference type="PANTHER" id="PTHR43806:SF11">
    <property type="entry name" value="CEREVISIN-RELATED"/>
    <property type="match status" value="1"/>
</dbReference>
<evidence type="ECO:0000256" key="2">
    <source>
        <dbReference type="ARBA" id="ARBA00022670"/>
    </source>
</evidence>
<accession>A0ABX1JPP8</accession>
<keyword evidence="3" id="KW-0378">Hydrolase</keyword>
<dbReference type="InterPro" id="IPR022398">
    <property type="entry name" value="Peptidase_S8_His-AS"/>
</dbReference>
<evidence type="ECO:0000256" key="1">
    <source>
        <dbReference type="ARBA" id="ARBA00011073"/>
    </source>
</evidence>
<dbReference type="InterPro" id="IPR050131">
    <property type="entry name" value="Peptidase_S8_subtilisin-like"/>
</dbReference>
<comment type="caution">
    <text evidence="5">Lacks conserved residue(s) required for the propagation of feature annotation.</text>
</comment>
<dbReference type="InterPro" id="IPR023827">
    <property type="entry name" value="Peptidase_S8_Asp-AS"/>
</dbReference>
<organism evidence="9 10">
    <name type="scientific">Arthrobacter deserti</name>
    <dbReference type="NCBI Taxonomy" id="1742687"/>
    <lineage>
        <taxon>Bacteria</taxon>
        <taxon>Bacillati</taxon>
        <taxon>Actinomycetota</taxon>
        <taxon>Actinomycetes</taxon>
        <taxon>Micrococcales</taxon>
        <taxon>Micrococcaceae</taxon>
        <taxon>Arthrobacter</taxon>
    </lineage>
</organism>
<keyword evidence="10" id="KW-1185">Reference proteome</keyword>
<feature type="compositionally biased region" description="Low complexity" evidence="6">
    <location>
        <begin position="449"/>
        <end position="458"/>
    </location>
</feature>
<sequence>MPRFFRRRFPGTAAAVSAAMLLLGTLLPPPPAAAQTLPEADPVPARQAAPGGPADRFVVKFRDSAKRSSAERDRAYDNAAARVGAAAEEVRATAAGARVVETGRELSPGEAADLVRALEARSDVEYAEPDILLRPAADPDDTFYGLQWGLSADRPGMRLPEAWGVSTGAGRTVAVIDTGITAHSDLNANVLPGYDMITDAAMARDGGGREANPQDEGDWCQAEPPSWHGTHVAGIVAAIANNGQGVAGVAYNAKLLPVRALGACGGYLSAAADAVIWGAGGTVPGAAANANPADVINMSLGAETSCPDLMQKAVDYAVARGTAVVAVAGNENPPAGKIAPANRANRITGAGAGPGGGRARRQRKPAGGEICSGQLRQRNHRGRRRAGRGPRPLFELRRLRGPDRPGGDMPHPGGGIASTVNEGATAPGAEGYAYMQGTSSTKGPRPRAPRATPTCRAPRWPPRMWPGWLP</sequence>
<evidence type="ECO:0000256" key="6">
    <source>
        <dbReference type="SAM" id="MobiDB-lite"/>
    </source>
</evidence>
<feature type="compositionally biased region" description="Basic and acidic residues" evidence="6">
    <location>
        <begin position="394"/>
        <end position="406"/>
    </location>
</feature>
<feature type="domain" description="Peptidase S8/S53" evidence="8">
    <location>
        <begin position="168"/>
        <end position="334"/>
    </location>
</feature>
<name>A0ABX1JPP8_9MICC</name>
<evidence type="ECO:0000256" key="4">
    <source>
        <dbReference type="ARBA" id="ARBA00022825"/>
    </source>
</evidence>
<feature type="compositionally biased region" description="Basic residues" evidence="6">
    <location>
        <begin position="377"/>
        <end position="388"/>
    </location>
</feature>
<dbReference type="PANTHER" id="PTHR43806">
    <property type="entry name" value="PEPTIDASE S8"/>
    <property type="match status" value="1"/>
</dbReference>
<dbReference type="Gene3D" id="3.40.50.200">
    <property type="entry name" value="Peptidase S8/S53 domain"/>
    <property type="match status" value="1"/>
</dbReference>
<dbReference type="SUPFAM" id="SSF52743">
    <property type="entry name" value="Subtilisin-like"/>
    <property type="match status" value="1"/>
</dbReference>
<dbReference type="EMBL" id="JAAZSR010000108">
    <property type="protein sequence ID" value="NKX50610.1"/>
    <property type="molecule type" value="Genomic_DNA"/>
</dbReference>
<keyword evidence="4" id="KW-0720">Serine protease</keyword>
<dbReference type="Proteomes" id="UP000523795">
    <property type="component" value="Unassembled WGS sequence"/>
</dbReference>
<keyword evidence="2" id="KW-0645">Protease</keyword>
<feature type="chain" id="PRO_5045382187" evidence="7">
    <location>
        <begin position="35"/>
        <end position="470"/>
    </location>
</feature>
<evidence type="ECO:0000256" key="7">
    <source>
        <dbReference type="SAM" id="SignalP"/>
    </source>
</evidence>
<evidence type="ECO:0000313" key="10">
    <source>
        <dbReference type="Proteomes" id="UP000523795"/>
    </source>
</evidence>
<evidence type="ECO:0000256" key="5">
    <source>
        <dbReference type="PROSITE-ProRule" id="PRU01240"/>
    </source>
</evidence>
<dbReference type="InterPro" id="IPR006311">
    <property type="entry name" value="TAT_signal"/>
</dbReference>
<proteinExistence type="inferred from homology"/>
<dbReference type="InterPro" id="IPR000209">
    <property type="entry name" value="Peptidase_S8/S53_dom"/>
</dbReference>
<keyword evidence="7" id="KW-0732">Signal</keyword>
<feature type="region of interest" description="Disordered" evidence="6">
    <location>
        <begin position="336"/>
        <end position="461"/>
    </location>
</feature>
<protein>
    <submittedName>
        <fullName evidence="9">S8 family serine peptidase</fullName>
    </submittedName>
</protein>
<dbReference type="Pfam" id="PF00082">
    <property type="entry name" value="Peptidase_S8"/>
    <property type="match status" value="1"/>
</dbReference>
<comment type="caution">
    <text evidence="9">The sequence shown here is derived from an EMBL/GenBank/DDBJ whole genome shotgun (WGS) entry which is preliminary data.</text>
</comment>
<comment type="similarity">
    <text evidence="1 5">Belongs to the peptidase S8 family.</text>
</comment>
<feature type="region of interest" description="Disordered" evidence="6">
    <location>
        <begin position="33"/>
        <end position="54"/>
    </location>
</feature>
<feature type="signal peptide" evidence="7">
    <location>
        <begin position="1"/>
        <end position="34"/>
    </location>
</feature>
<gene>
    <name evidence="9" type="ORF">HER39_08520</name>
</gene>
<dbReference type="PROSITE" id="PS51318">
    <property type="entry name" value="TAT"/>
    <property type="match status" value="1"/>
</dbReference>